<keyword evidence="3" id="KW-0378">Hydrolase</keyword>
<feature type="compositionally biased region" description="Polar residues" evidence="6">
    <location>
        <begin position="178"/>
        <end position="187"/>
    </location>
</feature>
<reference evidence="8 9" key="1">
    <citation type="submission" date="2017-03" db="EMBL/GenBank/DDBJ databases">
        <title>Genomes of endolithic fungi from Antarctica.</title>
        <authorList>
            <person name="Coleine C."/>
            <person name="Masonjones S."/>
            <person name="Stajich J.E."/>
        </authorList>
    </citation>
    <scope>NUCLEOTIDE SEQUENCE [LARGE SCALE GENOMIC DNA]</scope>
    <source>
        <strain evidence="8 9">CCFEE 6314</strain>
    </source>
</reference>
<feature type="region of interest" description="Disordered" evidence="6">
    <location>
        <begin position="528"/>
        <end position="547"/>
    </location>
</feature>
<dbReference type="InterPro" id="IPR045055">
    <property type="entry name" value="DNA2/NAM7-like"/>
</dbReference>
<dbReference type="InterPro" id="IPR028973">
    <property type="entry name" value="PhnB-like"/>
</dbReference>
<evidence type="ECO:0000256" key="1">
    <source>
        <dbReference type="ARBA" id="ARBA00022723"/>
    </source>
</evidence>
<dbReference type="Gene3D" id="3.10.180.10">
    <property type="entry name" value="2,3-Dihydroxybiphenyl 1,2-Dioxygenase, domain 1"/>
    <property type="match status" value="1"/>
</dbReference>
<feature type="compositionally biased region" description="Low complexity" evidence="6">
    <location>
        <begin position="344"/>
        <end position="357"/>
    </location>
</feature>
<name>A0A438MY13_EXOME</name>
<dbReference type="Pfam" id="PF00628">
    <property type="entry name" value="PHD"/>
    <property type="match status" value="1"/>
</dbReference>
<dbReference type="PANTHER" id="PTHR10887:SF445">
    <property type="entry name" value="NFX1-TYPE ZINC FINGER-CONTAINING PROTEIN 1"/>
    <property type="match status" value="1"/>
</dbReference>
<dbReference type="OrthoDB" id="2423195at2759"/>
<dbReference type="GO" id="GO:0031380">
    <property type="term" value="C:nuclear RNA-directed RNA polymerase complex"/>
    <property type="evidence" value="ECO:0007669"/>
    <property type="project" value="TreeGrafter"/>
</dbReference>
<dbReference type="CDD" id="cd18808">
    <property type="entry name" value="SF1_C_Upf1"/>
    <property type="match status" value="1"/>
</dbReference>
<keyword evidence="3" id="KW-0067">ATP-binding</keyword>
<dbReference type="VEuPathDB" id="FungiDB:PV10_00780"/>
<dbReference type="GO" id="GO:0004386">
    <property type="term" value="F:helicase activity"/>
    <property type="evidence" value="ECO:0007669"/>
    <property type="project" value="InterPro"/>
</dbReference>
<dbReference type="Gene3D" id="3.40.50.300">
    <property type="entry name" value="P-loop containing nucleotide triphosphate hydrolases"/>
    <property type="match status" value="3"/>
</dbReference>
<dbReference type="InterPro" id="IPR047187">
    <property type="entry name" value="SF1_C_Upf1"/>
</dbReference>
<dbReference type="InterPro" id="IPR011011">
    <property type="entry name" value="Znf_FYVE_PHD"/>
</dbReference>
<evidence type="ECO:0000256" key="5">
    <source>
        <dbReference type="PROSITE-ProRule" id="PRU00146"/>
    </source>
</evidence>
<evidence type="ECO:0000256" key="3">
    <source>
        <dbReference type="ARBA" id="ARBA00022806"/>
    </source>
</evidence>
<dbReference type="Gene3D" id="3.30.40.10">
    <property type="entry name" value="Zinc/RING finger domain, C3HC4 (zinc finger)"/>
    <property type="match status" value="1"/>
</dbReference>
<feature type="compositionally biased region" description="Polar residues" evidence="6">
    <location>
        <begin position="310"/>
        <end position="321"/>
    </location>
</feature>
<dbReference type="Proteomes" id="UP000288859">
    <property type="component" value="Unassembled WGS sequence"/>
</dbReference>
<dbReference type="GO" id="GO:0008270">
    <property type="term" value="F:zinc ion binding"/>
    <property type="evidence" value="ECO:0007669"/>
    <property type="project" value="UniProtKB-KW"/>
</dbReference>
<dbReference type="GO" id="GO:0031048">
    <property type="term" value="P:regulatory ncRNA-mediated heterochromatin formation"/>
    <property type="evidence" value="ECO:0007669"/>
    <property type="project" value="TreeGrafter"/>
</dbReference>
<dbReference type="InterPro" id="IPR001965">
    <property type="entry name" value="Znf_PHD"/>
</dbReference>
<dbReference type="InterPro" id="IPR027417">
    <property type="entry name" value="P-loop_NTPase"/>
</dbReference>
<dbReference type="PROSITE" id="PS01359">
    <property type="entry name" value="ZF_PHD_1"/>
    <property type="match status" value="1"/>
</dbReference>
<evidence type="ECO:0000256" key="4">
    <source>
        <dbReference type="ARBA" id="ARBA00022833"/>
    </source>
</evidence>
<dbReference type="SUPFAM" id="SSF52540">
    <property type="entry name" value="P-loop containing nucleoside triphosphate hydrolases"/>
    <property type="match status" value="1"/>
</dbReference>
<dbReference type="InterPro" id="IPR019787">
    <property type="entry name" value="Znf_PHD-finger"/>
</dbReference>
<feature type="compositionally biased region" description="Basic and acidic residues" evidence="6">
    <location>
        <begin position="78"/>
        <end position="88"/>
    </location>
</feature>
<organism evidence="8 9">
    <name type="scientific">Exophiala mesophila</name>
    <name type="common">Black yeast-like fungus</name>
    <dbReference type="NCBI Taxonomy" id="212818"/>
    <lineage>
        <taxon>Eukaryota</taxon>
        <taxon>Fungi</taxon>
        <taxon>Dikarya</taxon>
        <taxon>Ascomycota</taxon>
        <taxon>Pezizomycotina</taxon>
        <taxon>Eurotiomycetes</taxon>
        <taxon>Chaetothyriomycetidae</taxon>
        <taxon>Chaetothyriales</taxon>
        <taxon>Herpotrichiellaceae</taxon>
        <taxon>Exophiala</taxon>
    </lineage>
</organism>
<evidence type="ECO:0000259" key="7">
    <source>
        <dbReference type="PROSITE" id="PS50016"/>
    </source>
</evidence>
<sequence length="2177" mass="242041">MLSTLRILLSPDENPIAIQLRSALQQKLLLLTGVTPQNTLEFSERQRNDKMADATLPDTIIVSSASDDPHSFSEGLADPEKSEHHAPDEDPSSQISDNGLVKDSGLSISVPSSHSEPNTSEPVVTKSSSPSSISQLDGAAPQPGAFFDHLPNGHTLPGPIASELEKGQQSAPLVAPDQATSTESTVPRMTIPGAELKGDSESPLPTPYTDALTPTPNSQIGARGNNQQYTLSDGTVVSGKGLGRGRPGVKRGPRTSQPSNTDAVRQTSQQVPASGKTAPRGQKRKRQKSDDGGDSILGSTTPDSRESSEEYNPTATQTRSGRPTGRPVTLGAMTASPASRPKVTESPAKSSPSTPSTFRNHPKIRRRVYRGKEQSALCEHCLRGHGPVGNVIVFCDACNKCWHQRCHQPQISKETVTDTNAEWFCVSCARILNKGKKGSKAEKPPAVARPVLSTPASAPTYVYRGPRVGGRFLSLVQKSAYLSTLSKDRLISLVLDASHLAPDLPMFETLVSTQTPLATEAQFTSTYVTPVTQPPPPQITPGASGAQADDEGYDGYFDEHAALYPKPGFGVKLPPEKEDMHMLLEGRDCRTFSHWPLPRPRLRFTEDGPGELSLDGPRHDNDHADFRRIQILPTVDEILAVNRPIYMPKKNLNSRNHVKDVTLRHIDLLFRQLRCDATEIIRDVCYSAAQVALLHDNPTCSADYLRHETVAGNPYFLYRRVNVEELFVHEARSLTVRLSYHCPESMRGTKMYQSSRLKETMLVAILEHDPSPNELLIHFMEIVLSQSTMSMDSAGGAGERAAVQLSFVSTCKPEQVLRLSEHAFNLRPRSQLFLVEFPNVLHAGFYNCLDRLQRMHTEDLAFSQYITPAPGSSNPSHNGSFANSLTSVTIPPPAYTATHEFTYNIHATTSPTSTLKEVPIDKLMANTTIETLRQESSLDDGQVMAFLQTLNREFAFTQGPPGCGKTFLGVELTKTLLNSRISPKPILLVCLTNHALDNFLVELRDAGVKNLLRVGSGSKEKWTHDINLNTLKRKDRLQKDESLGLAAAQARKKQVFSDLDMLCKGLSAQKRTGIVSWIYVRDNLEKFDPNVYAQLSVGVDSWIVQAFVFEYWARGGDLESLRTLHQELTQRLADVGHRGKDSISDVDGLLTDISERSRIHNAGQSSVWNLPMASRQRLLTQWGENVDHRQLAAKITALSFELREIVLEISKIGQYKSRRIMQSQNIIGMTTTACAARWDLLNSLEIEILVCEEAGEVMEAHTLCTLLPSLQHAIFIGDPLQLRPEVNEQMLTLETTTGDHYRLDESLLERLMLPRDPQLSAVPASHLTMQRRMHPDISKIARITYPYLQDHDLTADRPMIHGLASRMFWWDHRFLELKSDDLKSHSNVHEVEMVAGLVEYLLRSGAYSQGDIAVLTPYSGQLVKLHQRLGTSCDIWLSDKDRNLLLSDELLALGIEGRVTKDKVSISDMLRLTSVDNFQGEEAKIVILTTVRSGGSAGFLKSLNRINVACSRAREGFYIIGNSYTLSQVPMWRSVIDVFEGRIGPAIMTCCNTHPEHQAPVRQPEDFGRIQECRAVCAFISASFVKNHVERSSDVDMGVPKSAIKTVVRVGEAMSRKLSRTLYKQVLQLPAFVVYLILAHPVLGLAIPFLNVDINAHRYTVKSVRLEVYVRSLDRLNYGTVPSSRSTTGPFLMNRKLGVQDFGEPRCKCGGLALSVRRYSVITKLSRYSKTFDLLVASLGRKLSQTSSKIDTISKVLDSGFDDFLGKIRPNPLAARANIEHVLRRHRELLETRRTILGFQDDIVKPFCRSMASLHAEFPKIVPLAKLLFGEYFSLLEHRVNSLHLRDSLRVAGSLTALKDPSQCVQRQGLKMIEFVHRESKTCMDNCQDMLNRVSPQDTPAIHTEMKLQLAQYHLVAKHAQLRLWRNTEKTPLASNTIDTMIRRTLETIGKTPGTDYVGSQDHATTAKAFLEWLRSYDNGDLIQVPAVTDSIRQHLESLPLQNIMSLNKIVTCLWYDGQAEEAANYYVSIFKNSQITHIQRYTEAGQETHKQKPGSVLVVEFSLNGHPFIGLNGGPEFKFNEAVSFQVMCTNQDEVDYYWDKLGDGGDKARQQCGWLADKFGVSWQVVPTRMTELLGQPDRVKSDRAMVAMMGMKKLDIAALERASEGRGEEEAKAS</sequence>
<dbReference type="InterPro" id="IPR041679">
    <property type="entry name" value="DNA2/NAM7-like_C"/>
</dbReference>
<dbReference type="SUPFAM" id="SSF54593">
    <property type="entry name" value="Glyoxalase/Bleomycin resistance protein/Dihydroxybiphenyl dioxygenase"/>
    <property type="match status" value="1"/>
</dbReference>
<dbReference type="InterPro" id="IPR041677">
    <property type="entry name" value="DNA2/NAM7_AAA_11"/>
</dbReference>
<comment type="caution">
    <text evidence="8">The sequence shown here is derived from an EMBL/GenBank/DDBJ whole genome shotgun (WGS) entry which is preliminary data.</text>
</comment>
<dbReference type="PROSITE" id="PS50016">
    <property type="entry name" value="ZF_PHD_2"/>
    <property type="match status" value="1"/>
</dbReference>
<proteinExistence type="predicted"/>
<feature type="compositionally biased region" description="Polar residues" evidence="6">
    <location>
        <begin position="212"/>
        <end position="235"/>
    </location>
</feature>
<dbReference type="InterPro" id="IPR029068">
    <property type="entry name" value="Glyas_Bleomycin-R_OHBP_Dase"/>
</dbReference>
<feature type="region of interest" description="Disordered" evidence="6">
    <location>
        <begin position="62"/>
        <end position="364"/>
    </location>
</feature>
<dbReference type="InterPro" id="IPR013083">
    <property type="entry name" value="Znf_RING/FYVE/PHD"/>
</dbReference>
<accession>A0A438MY13</accession>
<evidence type="ECO:0000313" key="8">
    <source>
        <dbReference type="EMBL" id="RVX67831.1"/>
    </source>
</evidence>
<dbReference type="Pfam" id="PF06983">
    <property type="entry name" value="3-dmu-9_3-mt"/>
    <property type="match status" value="1"/>
</dbReference>
<dbReference type="SMART" id="SM00249">
    <property type="entry name" value="PHD"/>
    <property type="match status" value="1"/>
</dbReference>
<dbReference type="Pfam" id="PF13087">
    <property type="entry name" value="AAA_12"/>
    <property type="match status" value="1"/>
</dbReference>
<feature type="domain" description="PHD-type" evidence="7">
    <location>
        <begin position="375"/>
        <end position="431"/>
    </location>
</feature>
<keyword evidence="3" id="KW-0547">Nucleotide-binding</keyword>
<gene>
    <name evidence="8" type="ORF">B0A52_07759</name>
</gene>
<dbReference type="CDD" id="cd06588">
    <property type="entry name" value="PhnB_like"/>
    <property type="match status" value="1"/>
</dbReference>
<evidence type="ECO:0000313" key="9">
    <source>
        <dbReference type="Proteomes" id="UP000288859"/>
    </source>
</evidence>
<evidence type="ECO:0000256" key="2">
    <source>
        <dbReference type="ARBA" id="ARBA00022771"/>
    </source>
</evidence>
<feature type="compositionally biased region" description="Polar residues" evidence="6">
    <location>
        <begin position="255"/>
        <end position="272"/>
    </location>
</feature>
<dbReference type="EMBL" id="NAJM01000044">
    <property type="protein sequence ID" value="RVX67831.1"/>
    <property type="molecule type" value="Genomic_DNA"/>
</dbReference>
<dbReference type="VEuPathDB" id="FungiDB:PV10_00781"/>
<dbReference type="SUPFAM" id="SSF57903">
    <property type="entry name" value="FYVE/PHD zinc finger"/>
    <property type="match status" value="1"/>
</dbReference>
<feature type="compositionally biased region" description="Polar residues" evidence="6">
    <location>
        <begin position="106"/>
        <end position="126"/>
    </location>
</feature>
<dbReference type="CDD" id="cd15502">
    <property type="entry name" value="PHD_Phf1p_Phf2p_like"/>
    <property type="match status" value="1"/>
</dbReference>
<keyword evidence="1" id="KW-0479">Metal-binding</keyword>
<keyword evidence="4" id="KW-0862">Zinc</keyword>
<dbReference type="Pfam" id="PF13086">
    <property type="entry name" value="AAA_11"/>
    <property type="match status" value="1"/>
</dbReference>
<keyword evidence="2 5" id="KW-0863">Zinc-finger</keyword>
<evidence type="ECO:0000256" key="6">
    <source>
        <dbReference type="SAM" id="MobiDB-lite"/>
    </source>
</evidence>
<dbReference type="PANTHER" id="PTHR10887">
    <property type="entry name" value="DNA2/NAM7 HELICASE FAMILY"/>
    <property type="match status" value="1"/>
</dbReference>
<keyword evidence="3" id="KW-0347">Helicase</keyword>
<dbReference type="VEuPathDB" id="FungiDB:PV10_05849"/>
<dbReference type="InterPro" id="IPR019786">
    <property type="entry name" value="Zinc_finger_PHD-type_CS"/>
</dbReference>
<protein>
    <recommendedName>
        <fullName evidence="7">PHD-type domain-containing protein</fullName>
    </recommendedName>
</protein>